<dbReference type="NCBIfam" id="TIGR00642">
    <property type="entry name" value="mmCoA_mut_beta"/>
    <property type="match status" value="1"/>
</dbReference>
<comment type="subunit">
    <text evidence="6">Heterodimer of an alpha and a beta chain.</text>
</comment>
<evidence type="ECO:0000256" key="9">
    <source>
        <dbReference type="ARBA" id="ARBA00023285"/>
    </source>
</evidence>
<dbReference type="GO" id="GO:0004494">
    <property type="term" value="F:methylmalonyl-CoA mutase activity"/>
    <property type="evidence" value="ECO:0007669"/>
    <property type="project" value="UniProtKB-UniRule"/>
</dbReference>
<feature type="region of interest" description="Disordered" evidence="11">
    <location>
        <begin position="28"/>
        <end position="50"/>
    </location>
</feature>
<evidence type="ECO:0000256" key="8">
    <source>
        <dbReference type="ARBA" id="ARBA00023235"/>
    </source>
</evidence>
<evidence type="ECO:0000256" key="5">
    <source>
        <dbReference type="ARBA" id="ARBA00008465"/>
    </source>
</evidence>
<evidence type="ECO:0000259" key="12">
    <source>
        <dbReference type="Pfam" id="PF01642"/>
    </source>
</evidence>
<dbReference type="GO" id="GO:0031419">
    <property type="term" value="F:cobalamin binding"/>
    <property type="evidence" value="ECO:0007669"/>
    <property type="project" value="UniProtKB-KW"/>
</dbReference>
<reference evidence="13 14" key="1">
    <citation type="journal article" date="2019" name="Emerg. Microbes Infect.">
        <title>Comprehensive subspecies identification of 175 nontuberculous mycobacteria species based on 7547 genomic profiles.</title>
        <authorList>
            <person name="Matsumoto Y."/>
            <person name="Kinjo T."/>
            <person name="Motooka D."/>
            <person name="Nabeya D."/>
            <person name="Jung N."/>
            <person name="Uechi K."/>
            <person name="Horii T."/>
            <person name="Iida T."/>
            <person name="Fujita J."/>
            <person name="Nakamura S."/>
        </authorList>
    </citation>
    <scope>NUCLEOTIDE SEQUENCE [LARGE SCALE GENOMIC DNA]</scope>
    <source>
        <strain evidence="13 14">JCM 30723</strain>
    </source>
</reference>
<keyword evidence="9" id="KW-0170">Cobalt</keyword>
<evidence type="ECO:0000256" key="6">
    <source>
        <dbReference type="ARBA" id="ARBA00011870"/>
    </source>
</evidence>
<gene>
    <name evidence="13" type="primary">mutA</name>
    <name evidence="13" type="ORF">MALGJ_18950</name>
</gene>
<comment type="similarity">
    <text evidence="5">Belongs to the methylmalonyl-CoA mutase family.</text>
</comment>
<dbReference type="AlphaFoldDB" id="A0A7I9Y976"/>
<dbReference type="InterPro" id="IPR036724">
    <property type="entry name" value="Cobalamin-bd_sf"/>
</dbReference>
<evidence type="ECO:0000256" key="4">
    <source>
        <dbReference type="ARBA" id="ARBA00005146"/>
    </source>
</evidence>
<evidence type="ECO:0000256" key="2">
    <source>
        <dbReference type="ARBA" id="ARBA00001922"/>
    </source>
</evidence>
<keyword evidence="7" id="KW-0846">Cobalamin</keyword>
<dbReference type="SUPFAM" id="SSF51703">
    <property type="entry name" value="Cobalamin (vitamin B12)-dependent enzymes"/>
    <property type="match status" value="1"/>
</dbReference>
<evidence type="ECO:0000256" key="3">
    <source>
        <dbReference type="ARBA" id="ARBA00003359"/>
    </source>
</evidence>
<comment type="catalytic activity">
    <reaction evidence="1">
        <text>(R)-methylmalonyl-CoA = succinyl-CoA</text>
        <dbReference type="Rhea" id="RHEA:22888"/>
        <dbReference type="ChEBI" id="CHEBI:57292"/>
        <dbReference type="ChEBI" id="CHEBI:57326"/>
        <dbReference type="EC" id="5.4.99.2"/>
    </reaction>
</comment>
<dbReference type="PANTHER" id="PTHR48101">
    <property type="entry name" value="METHYLMALONYL-COA MUTASE, MITOCHONDRIAL-RELATED"/>
    <property type="match status" value="1"/>
</dbReference>
<dbReference type="PANTHER" id="PTHR48101:SF4">
    <property type="entry name" value="METHYLMALONYL-COA MUTASE, MITOCHONDRIAL"/>
    <property type="match status" value="1"/>
</dbReference>
<evidence type="ECO:0000313" key="13">
    <source>
        <dbReference type="EMBL" id="GFG85219.1"/>
    </source>
</evidence>
<evidence type="ECO:0000256" key="11">
    <source>
        <dbReference type="SAM" id="MobiDB-lite"/>
    </source>
</evidence>
<proteinExistence type="inferred from homology"/>
<dbReference type="GO" id="GO:0019678">
    <property type="term" value="P:propionate metabolic process, methylmalonyl pathway"/>
    <property type="evidence" value="ECO:0007669"/>
    <property type="project" value="TreeGrafter"/>
</dbReference>
<comment type="caution">
    <text evidence="13">The sequence shown here is derived from an EMBL/GenBank/DDBJ whole genome shotgun (WGS) entry which is preliminary data.</text>
</comment>
<comment type="pathway">
    <text evidence="4">Metabolic intermediate metabolism; propanoyl-CoA degradation; succinyl-CoA from propanoyl-CoA: step 3/3.</text>
</comment>
<dbReference type="GO" id="GO:0019652">
    <property type="term" value="P:lactate fermentation to propionate and acetate"/>
    <property type="evidence" value="ECO:0007669"/>
    <property type="project" value="InterPro"/>
</dbReference>
<dbReference type="Gene3D" id="3.20.20.240">
    <property type="entry name" value="Methylmalonyl-CoA mutase"/>
    <property type="match status" value="1"/>
</dbReference>
<evidence type="ECO:0000256" key="1">
    <source>
        <dbReference type="ARBA" id="ARBA00000290"/>
    </source>
</evidence>
<sequence>MSIDVSAEPAGMEEARARWRAAVAGVLAKSSRREPADIDSETGGEPERLLDTPVAGPDGFAIRALYTGFDALPEQPLPGRWPYVRGADALRDVNSGWKVAERFPGNGPATGADVNGVVLGALTEGVSALVVRVGDGGSASLDEGEAKLGPPHRPGGVPADELRRVFDDVYLQLVPVLLDGAGAGDYTAAADTMLALVDGLDPDNRANLSLDLGADPLIAALTGVPAPAIDEVVAVAARTAGNRGVRAIAVNGPAVHNLGAGAAGELAAGLAAAVAYLRALTDAGLPIADAIGQIGFRLAADDDQFMTIAKIRAARQLWARVAEVAGAPEAGAAVVHAETSLAMMTQRDPWVNMLRTTLAAFGAGVGGADTVLVWPFDSAINGGQPGASAAFSRRIARNTQLLLLEESHLGQVLDPAGGSWFVEDLTEQLAQQAWRQFQEIEALGGFEAAREHIAERIAGVAAARAEDIAHRRNAITGVNEYPNLAEPPLPPSATEATQPGLRRYAAQFEALRDRSDAYLARTGARPQVLLLPLGPMAEHNVRTTFAANLLASGGIDVVNPGTVDADGLAAAVERAGLPAGSPTVAVVCGSDARYGAEAAGIIAAARSAGIERVYLAGPAKALAANADPDPKPDDYLTMKIDAVQALSDLLTRLGA</sequence>
<evidence type="ECO:0000256" key="10">
    <source>
        <dbReference type="NCBIfam" id="TIGR00642"/>
    </source>
</evidence>
<dbReference type="Proteomes" id="UP000465305">
    <property type="component" value="Unassembled WGS sequence"/>
</dbReference>
<dbReference type="EMBL" id="BLKY01000001">
    <property type="protein sequence ID" value="GFG85219.1"/>
    <property type="molecule type" value="Genomic_DNA"/>
</dbReference>
<organism evidence="13 14">
    <name type="scientific">Mycolicibacter algericus</name>
    <name type="common">Mycobacterium algericum</name>
    <dbReference type="NCBI Taxonomy" id="1288388"/>
    <lineage>
        <taxon>Bacteria</taxon>
        <taxon>Bacillati</taxon>
        <taxon>Actinomycetota</taxon>
        <taxon>Actinomycetes</taxon>
        <taxon>Mycobacteriales</taxon>
        <taxon>Mycobacteriaceae</taxon>
        <taxon>Mycolicibacter</taxon>
    </lineage>
</organism>
<feature type="domain" description="Methylmalonyl-CoA mutase alpha/beta chain catalytic" evidence="12">
    <location>
        <begin position="59"/>
        <end position="516"/>
    </location>
</feature>
<dbReference type="EC" id="5.4.99.2" evidence="10"/>
<accession>A0A7I9Y976</accession>
<dbReference type="GO" id="GO:0046872">
    <property type="term" value="F:metal ion binding"/>
    <property type="evidence" value="ECO:0007669"/>
    <property type="project" value="InterPro"/>
</dbReference>
<evidence type="ECO:0000256" key="7">
    <source>
        <dbReference type="ARBA" id="ARBA00022628"/>
    </source>
</evidence>
<comment type="function">
    <text evidence="3">Catalyzes the isomerization of succinyl-CoA to methylmalonyl-CoA during synthesis of propionate from tricarboxylic acid-cycle intermediates.</text>
</comment>
<comment type="cofactor">
    <cofactor evidence="2">
        <name>adenosylcob(III)alamin</name>
        <dbReference type="ChEBI" id="CHEBI:18408"/>
    </cofactor>
</comment>
<protein>
    <recommendedName>
        <fullName evidence="10">Methylmalonyl-CoA mutase small subunit</fullName>
        <ecNumber evidence="10">5.4.99.2</ecNumber>
    </recommendedName>
</protein>
<keyword evidence="8" id="KW-0413">Isomerase</keyword>
<name>A0A7I9Y976_MYCAL</name>
<dbReference type="InterPro" id="IPR016176">
    <property type="entry name" value="Cbl-dep_enz_cat"/>
</dbReference>
<dbReference type="Gene3D" id="3.40.50.280">
    <property type="entry name" value="Cobalamin-binding domain"/>
    <property type="match status" value="1"/>
</dbReference>
<dbReference type="UniPathway" id="UPA00945">
    <property type="reaction ID" value="UER00910"/>
</dbReference>
<dbReference type="InterPro" id="IPR006099">
    <property type="entry name" value="MeMalonylCoA_mutase_a/b_cat"/>
</dbReference>
<dbReference type="Pfam" id="PF01642">
    <property type="entry name" value="MM_CoA_mutase"/>
    <property type="match status" value="1"/>
</dbReference>
<dbReference type="SUPFAM" id="SSF52242">
    <property type="entry name" value="Cobalamin (vitamin B12)-binding domain"/>
    <property type="match status" value="1"/>
</dbReference>
<dbReference type="InterPro" id="IPR004608">
    <property type="entry name" value="MMCoA_mutase_b"/>
</dbReference>
<dbReference type="RefSeq" id="WP_083039488.1">
    <property type="nucleotide sequence ID" value="NZ_BLKY01000001.1"/>
</dbReference>
<evidence type="ECO:0000313" key="14">
    <source>
        <dbReference type="Proteomes" id="UP000465305"/>
    </source>
</evidence>
<dbReference type="GO" id="GO:0005737">
    <property type="term" value="C:cytoplasm"/>
    <property type="evidence" value="ECO:0007669"/>
    <property type="project" value="TreeGrafter"/>
</dbReference>